<protein>
    <submittedName>
        <fullName evidence="2">HicA protein</fullName>
    </submittedName>
</protein>
<dbReference type="RefSeq" id="WP_161085927.1">
    <property type="nucleotide sequence ID" value="NZ_WWCV01000007.1"/>
</dbReference>
<dbReference type="EMBL" id="WWCV01000007">
    <property type="protein sequence ID" value="MYN16341.1"/>
    <property type="molecule type" value="Genomic_DNA"/>
</dbReference>
<gene>
    <name evidence="2" type="ORF">GTP81_06210</name>
    <name evidence="1" type="ORF">GTP90_24140</name>
</gene>
<dbReference type="EMBL" id="WWCX01000058">
    <property type="protein sequence ID" value="MYM96949.1"/>
    <property type="molecule type" value="Genomic_DNA"/>
</dbReference>
<keyword evidence="3" id="KW-1185">Reference proteome</keyword>
<organism evidence="2 3">
    <name type="scientific">Duganella vulcania</name>
    <dbReference type="NCBI Taxonomy" id="2692166"/>
    <lineage>
        <taxon>Bacteria</taxon>
        <taxon>Pseudomonadati</taxon>
        <taxon>Pseudomonadota</taxon>
        <taxon>Betaproteobacteria</taxon>
        <taxon>Burkholderiales</taxon>
        <taxon>Oxalobacteraceae</taxon>
        <taxon>Telluria group</taxon>
        <taxon>Duganella</taxon>
    </lineage>
</organism>
<sequence length="84" mass="9872">MSRKEKLYNKLHKVPPPTDFTWEELVTLMRQHNFSESCDGSSHYVFEHITGYRFTMSKTHPSGLLKIYQVKRAREAIAACKDRV</sequence>
<accession>A0A845GWR7</accession>
<evidence type="ECO:0000313" key="2">
    <source>
        <dbReference type="EMBL" id="MYN16341.1"/>
    </source>
</evidence>
<reference evidence="2 3" key="1">
    <citation type="submission" date="2019-12" db="EMBL/GenBank/DDBJ databases">
        <title>Novel species isolated from a subtropical stream in China.</title>
        <authorList>
            <person name="Lu H."/>
        </authorList>
    </citation>
    <scope>NUCLEOTIDE SEQUENCE [LARGE SCALE GENOMIC DNA]</scope>
    <source>
        <strain evidence="2 3">FT107W</strain>
        <strain evidence="1">FT81W</strain>
    </source>
</reference>
<dbReference type="Proteomes" id="UP000447355">
    <property type="component" value="Unassembled WGS sequence"/>
</dbReference>
<name>A0A845HC65_9BURK</name>
<proteinExistence type="predicted"/>
<evidence type="ECO:0000313" key="1">
    <source>
        <dbReference type="EMBL" id="MYM96949.1"/>
    </source>
</evidence>
<evidence type="ECO:0000313" key="3">
    <source>
        <dbReference type="Proteomes" id="UP000484875"/>
    </source>
</evidence>
<accession>A0A845HC65</accession>
<dbReference type="Proteomes" id="UP000484875">
    <property type="component" value="Unassembled WGS sequence"/>
</dbReference>
<comment type="caution">
    <text evidence="2">The sequence shown here is derived from an EMBL/GenBank/DDBJ whole genome shotgun (WGS) entry which is preliminary data.</text>
</comment>
<dbReference type="AlphaFoldDB" id="A0A845HC65"/>